<comment type="pathway">
    <text evidence="2">Porphyrin-containing compound metabolism; protoporphyrin-IX biosynthesis; 5-aminolevulinate from L-glutamyl-tRNA(Glu): step 2/2.</text>
</comment>
<accession>A0A8E3ZI66</accession>
<dbReference type="Proteomes" id="UP000826722">
    <property type="component" value="Chromosome"/>
</dbReference>
<dbReference type="InterPro" id="IPR015421">
    <property type="entry name" value="PyrdxlP-dep_Trfase_major"/>
</dbReference>
<evidence type="ECO:0000256" key="2">
    <source>
        <dbReference type="ARBA" id="ARBA00004819"/>
    </source>
</evidence>
<keyword evidence="9" id="KW-1185">Reference proteome</keyword>
<evidence type="ECO:0000256" key="6">
    <source>
        <dbReference type="ARBA" id="ARBA00023244"/>
    </source>
</evidence>
<evidence type="ECO:0000256" key="5">
    <source>
        <dbReference type="ARBA" id="ARBA00023235"/>
    </source>
</evidence>
<dbReference type="InterPro" id="IPR015424">
    <property type="entry name" value="PyrdxlP-dep_Trfase"/>
</dbReference>
<keyword evidence="6 7" id="KW-0627">Porphyrin biosynthesis</keyword>
<dbReference type="NCBIfam" id="NF000818">
    <property type="entry name" value="PRK00062.1"/>
    <property type="match status" value="1"/>
</dbReference>
<dbReference type="UniPathway" id="UPA00251">
    <property type="reaction ID" value="UER00317"/>
</dbReference>
<dbReference type="CDD" id="cd00610">
    <property type="entry name" value="OAT_like"/>
    <property type="match status" value="1"/>
</dbReference>
<dbReference type="AlphaFoldDB" id="A0A8E3ZI66"/>
<dbReference type="GO" id="GO:0008483">
    <property type="term" value="F:transaminase activity"/>
    <property type="evidence" value="ECO:0007669"/>
    <property type="project" value="InterPro"/>
</dbReference>
<dbReference type="KEGG" id="mpau:ZMTM_25140"/>
<dbReference type="GO" id="GO:0042286">
    <property type="term" value="F:glutamate-1-semialdehyde 2,1-aminomutase activity"/>
    <property type="evidence" value="ECO:0007669"/>
    <property type="project" value="UniProtKB-UniRule"/>
</dbReference>
<keyword evidence="5 7" id="KW-0413">Isomerase</keyword>
<evidence type="ECO:0000313" key="8">
    <source>
        <dbReference type="EMBL" id="BCM26255.1"/>
    </source>
</evidence>
<dbReference type="EMBL" id="AP024110">
    <property type="protein sequence ID" value="BCM26255.1"/>
    <property type="molecule type" value="Genomic_DNA"/>
</dbReference>
<keyword evidence="4 7" id="KW-0663">Pyridoxal phosphate</keyword>
<dbReference type="InterPro" id="IPR015422">
    <property type="entry name" value="PyrdxlP-dep_Trfase_small"/>
</dbReference>
<comment type="cofactor">
    <cofactor evidence="1 7">
        <name>pyridoxal 5'-phosphate</name>
        <dbReference type="ChEBI" id="CHEBI:597326"/>
    </cofactor>
</comment>
<dbReference type="GO" id="GO:0005737">
    <property type="term" value="C:cytoplasm"/>
    <property type="evidence" value="ECO:0007669"/>
    <property type="project" value="UniProtKB-SubCell"/>
</dbReference>
<dbReference type="PANTHER" id="PTHR43713">
    <property type="entry name" value="GLUTAMATE-1-SEMIALDEHYDE 2,1-AMINOMUTASE"/>
    <property type="match status" value="1"/>
</dbReference>
<dbReference type="Pfam" id="PF00202">
    <property type="entry name" value="Aminotran_3"/>
    <property type="match status" value="1"/>
</dbReference>
<evidence type="ECO:0000256" key="1">
    <source>
        <dbReference type="ARBA" id="ARBA00001933"/>
    </source>
</evidence>
<evidence type="ECO:0000313" key="9">
    <source>
        <dbReference type="Proteomes" id="UP000826722"/>
    </source>
</evidence>
<keyword evidence="7" id="KW-0963">Cytoplasm</keyword>
<dbReference type="GO" id="GO:0030170">
    <property type="term" value="F:pyridoxal phosphate binding"/>
    <property type="evidence" value="ECO:0007669"/>
    <property type="project" value="InterPro"/>
</dbReference>
<dbReference type="Gene3D" id="3.40.640.10">
    <property type="entry name" value="Type I PLP-dependent aspartate aminotransferase-like (Major domain)"/>
    <property type="match status" value="1"/>
</dbReference>
<dbReference type="InterPro" id="IPR004639">
    <property type="entry name" value="4pyrrol_synth_GluAld_NH2Trfase"/>
</dbReference>
<dbReference type="Gene3D" id="3.90.1150.10">
    <property type="entry name" value="Aspartate Aminotransferase, domain 1"/>
    <property type="match status" value="1"/>
</dbReference>
<dbReference type="PANTHER" id="PTHR43713:SF3">
    <property type="entry name" value="GLUTAMATE-1-SEMIALDEHYDE 2,1-AMINOMUTASE 1, CHLOROPLASTIC-RELATED"/>
    <property type="match status" value="1"/>
</dbReference>
<gene>
    <name evidence="7 8" type="primary">hemL</name>
    <name evidence="8" type="ORF">ZMTM_25140</name>
</gene>
<evidence type="ECO:0000256" key="7">
    <source>
        <dbReference type="HAMAP-Rule" id="MF_00375"/>
    </source>
</evidence>
<dbReference type="SUPFAM" id="SSF53383">
    <property type="entry name" value="PLP-dependent transferases"/>
    <property type="match status" value="1"/>
</dbReference>
<name>A0A8E3ZI66_9PROT</name>
<organism evidence="8 9">
    <name type="scientific">Methyloradius palustris</name>
    <dbReference type="NCBI Taxonomy" id="2778876"/>
    <lineage>
        <taxon>Bacteria</taxon>
        <taxon>Pseudomonadati</taxon>
        <taxon>Pseudomonadota</taxon>
        <taxon>Betaproteobacteria</taxon>
        <taxon>Nitrosomonadales</taxon>
        <taxon>Methylophilaceae</taxon>
        <taxon>Methyloradius</taxon>
    </lineage>
</organism>
<dbReference type="HAMAP" id="MF_00375">
    <property type="entry name" value="HemL_aminotrans_3"/>
    <property type="match status" value="1"/>
</dbReference>
<comment type="catalytic activity">
    <reaction evidence="7">
        <text>(S)-4-amino-5-oxopentanoate = 5-aminolevulinate</text>
        <dbReference type="Rhea" id="RHEA:14265"/>
        <dbReference type="ChEBI" id="CHEBI:57501"/>
        <dbReference type="ChEBI" id="CHEBI:356416"/>
        <dbReference type="EC" id="5.4.3.8"/>
    </reaction>
</comment>
<protein>
    <recommendedName>
        <fullName evidence="7">Glutamate-1-semialdehyde 2,1-aminomutase</fullName>
        <shortName evidence="7">GSA</shortName>
        <ecNumber evidence="7">5.4.3.8</ecNumber>
    </recommendedName>
    <alternativeName>
        <fullName evidence="7">Glutamate-1-semialdehyde aminotransferase</fullName>
        <shortName evidence="7">GSA-AT</shortName>
    </alternativeName>
</protein>
<evidence type="ECO:0000256" key="4">
    <source>
        <dbReference type="ARBA" id="ARBA00022898"/>
    </source>
</evidence>
<proteinExistence type="inferred from homology"/>
<feature type="modified residue" description="N6-(pyridoxal phosphate)lysine" evidence="7">
    <location>
        <position position="272"/>
    </location>
</feature>
<dbReference type="GO" id="GO:0006782">
    <property type="term" value="P:protoporphyrinogen IX biosynthetic process"/>
    <property type="evidence" value="ECO:0007669"/>
    <property type="project" value="UniProtKB-UniRule"/>
</dbReference>
<sequence length="434" mass="45621">MTTTIKPTSRNQQLFERSQKLIPGGVNSPVRAFKSVGGTPIFFKRGQGAWLWDEDDKSYIDYIGSWGPMVLGHAHPEVIAAVREVAGNSLSFGAPTARELEMAETITTLVPSMEQVRLVSSGTEATMSAIRVARGFTGRNKILKFEGCYHGHADALLVKAGSGLLTLGTPSSAGVPAEVAAHTLTLPYNDIAALETLFAEIGDQIACVIVEPVVGNMNLVAPVPGFLESMRAQCTKHGAVLIFDEVMTGFRVALGGAQAYYNIKPDMTTLGKVIGGGLPVGAFGGRADIMQCLAPVGPVYQAGTLSGNPVAVAAGLATLKLVQAPGFYEKLSATTKALMDGLKQAAHQHGIPFSAQSIGGMFGIYFSEQVPTSFDEVMATDKEAFNQFFHSMLDAGIYLGPSAFEAGFVSAAHGADELAGTIEAASQAFSALRK</sequence>
<dbReference type="InterPro" id="IPR005814">
    <property type="entry name" value="Aminotrans_3"/>
</dbReference>
<dbReference type="PROSITE" id="PS00600">
    <property type="entry name" value="AA_TRANSFER_CLASS_3"/>
    <property type="match status" value="1"/>
</dbReference>
<dbReference type="InterPro" id="IPR049704">
    <property type="entry name" value="Aminotrans_3_PPA_site"/>
</dbReference>
<dbReference type="RefSeq" id="WP_221764264.1">
    <property type="nucleotide sequence ID" value="NZ_AP024110.1"/>
</dbReference>
<reference evidence="8" key="1">
    <citation type="journal article" date="2021" name="Arch. Microbiol.">
        <title>Methyloradius palustris gen. nov., sp. nov., a methanol-oxidizing bacterium isolated from snow.</title>
        <authorList>
            <person name="Miyadera T."/>
            <person name="Kojima H."/>
            <person name="Fukui M."/>
        </authorList>
    </citation>
    <scope>NUCLEOTIDE SEQUENCE</scope>
    <source>
        <strain evidence="8">Zm11</strain>
    </source>
</reference>
<comment type="subunit">
    <text evidence="7">Homodimer.</text>
</comment>
<evidence type="ECO:0000256" key="3">
    <source>
        <dbReference type="ARBA" id="ARBA00008981"/>
    </source>
</evidence>
<dbReference type="EC" id="5.4.3.8" evidence="7"/>
<comment type="similarity">
    <text evidence="3 7">Belongs to the class-III pyridoxal-phosphate-dependent aminotransferase family. HemL subfamily.</text>
</comment>
<comment type="subcellular location">
    <subcellularLocation>
        <location evidence="7">Cytoplasm</location>
    </subcellularLocation>
</comment>
<dbReference type="FunFam" id="3.40.640.10:FF:000021">
    <property type="entry name" value="Glutamate-1-semialdehyde 2,1-aminomutase"/>
    <property type="match status" value="1"/>
</dbReference>
<dbReference type="NCBIfam" id="TIGR00713">
    <property type="entry name" value="hemL"/>
    <property type="match status" value="1"/>
</dbReference>